<protein>
    <submittedName>
        <fullName evidence="3">Uncharacterized protein</fullName>
    </submittedName>
</protein>
<dbReference type="PANTHER" id="PTHR22972:SF5">
    <property type="entry name" value="INACTIVE TYROSINE-PROTEIN KINASE PEAK1"/>
    <property type="match status" value="1"/>
</dbReference>
<feature type="compositionally biased region" description="Polar residues" evidence="2">
    <location>
        <begin position="288"/>
        <end position="299"/>
    </location>
</feature>
<dbReference type="PANTHER" id="PTHR22972">
    <property type="entry name" value="SERINE/THREONINE PROTEIN KINASE"/>
    <property type="match status" value="1"/>
</dbReference>
<dbReference type="InterPro" id="IPR051511">
    <property type="entry name" value="MitoQC_Scaffold_Kinases"/>
</dbReference>
<evidence type="ECO:0000313" key="4">
    <source>
        <dbReference type="Proteomes" id="UP001345963"/>
    </source>
</evidence>
<keyword evidence="4" id="KW-1185">Reference proteome</keyword>
<evidence type="ECO:0000256" key="2">
    <source>
        <dbReference type="SAM" id="MobiDB-lite"/>
    </source>
</evidence>
<comment type="caution">
    <text evidence="3">The sequence shown here is derived from an EMBL/GenBank/DDBJ whole genome shotgun (WGS) entry which is preliminary data.</text>
</comment>
<dbReference type="EMBL" id="JAHUTI010040245">
    <property type="protein sequence ID" value="MED6245127.1"/>
    <property type="molecule type" value="Genomic_DNA"/>
</dbReference>
<reference evidence="3 4" key="1">
    <citation type="submission" date="2021-07" db="EMBL/GenBank/DDBJ databases">
        <authorList>
            <person name="Palmer J.M."/>
        </authorList>
    </citation>
    <scope>NUCLEOTIDE SEQUENCE [LARGE SCALE GENOMIC DNA]</scope>
    <source>
        <strain evidence="3 4">AT_MEX2019</strain>
        <tissue evidence="3">Muscle</tissue>
    </source>
</reference>
<feature type="region of interest" description="Disordered" evidence="2">
    <location>
        <begin position="73"/>
        <end position="96"/>
    </location>
</feature>
<name>A0ABU7B3M0_9TELE</name>
<comment type="similarity">
    <text evidence="1">Belongs to the protein kinase superfamily.</text>
</comment>
<feature type="region of interest" description="Disordered" evidence="2">
    <location>
        <begin position="288"/>
        <end position="317"/>
    </location>
</feature>
<proteinExistence type="inferred from homology"/>
<accession>A0ABU7B3M0</accession>
<evidence type="ECO:0000313" key="3">
    <source>
        <dbReference type="EMBL" id="MED6245127.1"/>
    </source>
</evidence>
<gene>
    <name evidence="3" type="ORF">ATANTOWER_031790</name>
</gene>
<evidence type="ECO:0000256" key="1">
    <source>
        <dbReference type="ARBA" id="ARBA00038349"/>
    </source>
</evidence>
<organism evidence="3 4">
    <name type="scientific">Ataeniobius toweri</name>
    <dbReference type="NCBI Taxonomy" id="208326"/>
    <lineage>
        <taxon>Eukaryota</taxon>
        <taxon>Metazoa</taxon>
        <taxon>Chordata</taxon>
        <taxon>Craniata</taxon>
        <taxon>Vertebrata</taxon>
        <taxon>Euteleostomi</taxon>
        <taxon>Actinopterygii</taxon>
        <taxon>Neopterygii</taxon>
        <taxon>Teleostei</taxon>
        <taxon>Neoteleostei</taxon>
        <taxon>Acanthomorphata</taxon>
        <taxon>Ovalentaria</taxon>
        <taxon>Atherinomorphae</taxon>
        <taxon>Cyprinodontiformes</taxon>
        <taxon>Goodeidae</taxon>
        <taxon>Ataeniobius</taxon>
    </lineage>
</organism>
<dbReference type="Proteomes" id="UP001345963">
    <property type="component" value="Unassembled WGS sequence"/>
</dbReference>
<feature type="region of interest" description="Disordered" evidence="2">
    <location>
        <begin position="1"/>
        <end position="32"/>
    </location>
</feature>
<sequence length="585" mass="65647">MASASGSIEKDQPPTLPVKQHRRSSMESDSVFSPAGLQHHSFGYSDVFSEPTDCHAAQCPIHHRYDPFKHQMRFFSDGTPPPVPKKRLTRTLSLPGIDPPAPCSLSPLSPLQRRPQNLDNPLYMMAPIPDTFIYEDTEDFKPAKRSPASLPTLSHLSFDTPDEHLASIFDNFEDQSVVSGRIQHCQQFFLRSMAQGIEDRRILQGKERDSDPYEPEDFLLCEGGKPKMIGDKTYYSLQSPKFPGRVLGLRVCKGTKQAPSARNNEPLHANVQDVITYFQPSINRENETTTMQDLSSSAESDCRAPNPSDGGSTEKASYCPSTTVTVKSLLQRGHCVTVERDLPHATLEDFVQDSCSVQHRECQDYDRQVCVLLLQVVMASHHLYSNRAAAAELRPREILLVWPSRERYNSGDVLEEDGQRGWVQELWRKYGSPCVLVTPQSAVLAPQPLTSIKCQMGALIQFCLRPQEGPREPTLSIFRRGLLHLTSLLQSETGPQMTDIMAMLQVLLWGPRVTFFNNTGSSLVTAVQNWLTVKQALLVMKLAEARLIQDQSSLDWEDYMCLKYLPFTDSETVVGVATHLCNILS</sequence>